<feature type="transmembrane region" description="Helical" evidence="8">
    <location>
        <begin position="12"/>
        <end position="33"/>
    </location>
</feature>
<dbReference type="STRING" id="1121476.SAMN02745751_03497"/>
<dbReference type="Proteomes" id="UP000184052">
    <property type="component" value="Unassembled WGS sequence"/>
</dbReference>
<evidence type="ECO:0000256" key="3">
    <source>
        <dbReference type="ARBA" id="ARBA00022448"/>
    </source>
</evidence>
<organism evidence="9 10">
    <name type="scientific">Dethiosulfatibacter aminovorans DSM 17477</name>
    <dbReference type="NCBI Taxonomy" id="1121476"/>
    <lineage>
        <taxon>Bacteria</taxon>
        <taxon>Bacillati</taxon>
        <taxon>Bacillota</taxon>
        <taxon>Tissierellia</taxon>
        <taxon>Dethiosulfatibacter</taxon>
    </lineage>
</organism>
<keyword evidence="3 8" id="KW-0813">Transport</keyword>
<keyword evidence="8" id="KW-0769">Symport</keyword>
<feature type="transmembrane region" description="Helical" evidence="8">
    <location>
        <begin position="430"/>
        <end position="451"/>
    </location>
</feature>
<gene>
    <name evidence="9" type="ORF">SAMN02745751_03497</name>
</gene>
<keyword evidence="5 8" id="KW-0812">Transmembrane</keyword>
<dbReference type="Gene3D" id="1.20.1740.10">
    <property type="entry name" value="Amino acid/polyamine transporter I"/>
    <property type="match status" value="1"/>
</dbReference>
<dbReference type="RefSeq" id="WP_073050877.1">
    <property type="nucleotide sequence ID" value="NZ_FQZL01000043.1"/>
</dbReference>
<dbReference type="GO" id="GO:0005283">
    <property type="term" value="F:amino acid:sodium symporter activity"/>
    <property type="evidence" value="ECO:0007669"/>
    <property type="project" value="InterPro"/>
</dbReference>
<feature type="transmembrane region" description="Helical" evidence="8">
    <location>
        <begin position="403"/>
        <end position="424"/>
    </location>
</feature>
<dbReference type="PANTHER" id="PTHR30330">
    <property type="entry name" value="AGSS FAMILY TRANSPORTER, SODIUM-ALANINE"/>
    <property type="match status" value="1"/>
</dbReference>
<proteinExistence type="inferred from homology"/>
<evidence type="ECO:0000256" key="7">
    <source>
        <dbReference type="ARBA" id="ARBA00023136"/>
    </source>
</evidence>
<keyword evidence="6 8" id="KW-1133">Transmembrane helix</keyword>
<comment type="subcellular location">
    <subcellularLocation>
        <location evidence="1 8">Cell membrane</location>
        <topology evidence="1 8">Multi-pass membrane protein</topology>
    </subcellularLocation>
</comment>
<keyword evidence="10" id="KW-1185">Reference proteome</keyword>
<evidence type="ECO:0000256" key="4">
    <source>
        <dbReference type="ARBA" id="ARBA00022475"/>
    </source>
</evidence>
<feature type="transmembrane region" description="Helical" evidence="8">
    <location>
        <begin position="160"/>
        <end position="179"/>
    </location>
</feature>
<reference evidence="9 10" key="1">
    <citation type="submission" date="2016-11" db="EMBL/GenBank/DDBJ databases">
        <authorList>
            <person name="Jaros S."/>
            <person name="Januszkiewicz K."/>
            <person name="Wedrychowicz H."/>
        </authorList>
    </citation>
    <scope>NUCLEOTIDE SEQUENCE [LARGE SCALE GENOMIC DNA]</scope>
    <source>
        <strain evidence="9 10">DSM 17477</strain>
    </source>
</reference>
<dbReference type="PRINTS" id="PR00175">
    <property type="entry name" value="NAALASMPORT"/>
</dbReference>
<feature type="transmembrane region" description="Helical" evidence="8">
    <location>
        <begin position="249"/>
        <end position="276"/>
    </location>
</feature>
<evidence type="ECO:0000313" key="10">
    <source>
        <dbReference type="Proteomes" id="UP000184052"/>
    </source>
</evidence>
<dbReference type="AlphaFoldDB" id="A0A1M6MJG1"/>
<feature type="transmembrane region" description="Helical" evidence="8">
    <location>
        <begin position="185"/>
        <end position="207"/>
    </location>
</feature>
<evidence type="ECO:0000256" key="1">
    <source>
        <dbReference type="ARBA" id="ARBA00004651"/>
    </source>
</evidence>
<evidence type="ECO:0000256" key="8">
    <source>
        <dbReference type="RuleBase" id="RU363064"/>
    </source>
</evidence>
<evidence type="ECO:0000313" key="9">
    <source>
        <dbReference type="EMBL" id="SHJ83621.1"/>
    </source>
</evidence>
<evidence type="ECO:0000256" key="5">
    <source>
        <dbReference type="ARBA" id="ARBA00022692"/>
    </source>
</evidence>
<name>A0A1M6MJG1_9FIRM</name>
<feature type="transmembrane region" description="Helical" evidence="8">
    <location>
        <begin position="358"/>
        <end position="383"/>
    </location>
</feature>
<accession>A0A1M6MJG1</accession>
<sequence>MNIIDLAATIIWEYMWGMPLVLLLMFAGAWMTYKSGFFQFRYFKRTMKYCMQSLFGRKSRVDGQGAGLLNQLQATSMALGTTIGVGNIGGVATAIAVGGPGAVFWMWISGLFGMALKMSEITLAVHYRNQDDNGETYGGPTYYIEKGIKREKNLKNVFKILNTLFITGALSTLVINIQTYTVSEAIGNTFGISMVVVAVIYTALLYLMIGGGIKGLGKIAGILVPIMCLFYFVVGIFIIIMNINLIPGIIIMVVKSAFTGTAAFGGFMGAAVMVAIKTGISRSVFSNEAGWGTAAMIHSTAKVDHPVKQGMLGVFEVFVDTFVICSITCFVILISGEWSTGLDGATLTLAAFESQIGYIGRVILAISVFIFGLTTSSGVYAQLEVVLRYIVGDTPLKVRLVNILKLIYPIPSLAMVLIAVYYGFPGTTLWLLSDGTTVLPIFANCIALLILSRKFTELTRDYVARYIEKKKPETEIRVFYVD</sequence>
<comment type="similarity">
    <text evidence="2 8">Belongs to the alanine or glycine:cation symporter (AGCS) (TC 2.A.25) family.</text>
</comment>
<keyword evidence="7 8" id="KW-0472">Membrane</keyword>
<dbReference type="GO" id="GO:0005886">
    <property type="term" value="C:plasma membrane"/>
    <property type="evidence" value="ECO:0007669"/>
    <property type="project" value="UniProtKB-SubCell"/>
</dbReference>
<keyword evidence="4 8" id="KW-1003">Cell membrane</keyword>
<dbReference type="EMBL" id="FQZL01000043">
    <property type="protein sequence ID" value="SHJ83621.1"/>
    <property type="molecule type" value="Genomic_DNA"/>
</dbReference>
<dbReference type="Pfam" id="PF01235">
    <property type="entry name" value="Na_Ala_symp"/>
    <property type="match status" value="1"/>
</dbReference>
<feature type="transmembrane region" description="Helical" evidence="8">
    <location>
        <begin position="317"/>
        <end position="338"/>
    </location>
</feature>
<dbReference type="NCBIfam" id="TIGR00835">
    <property type="entry name" value="agcS"/>
    <property type="match status" value="1"/>
</dbReference>
<dbReference type="OrthoDB" id="9804874at2"/>
<feature type="transmembrane region" description="Helical" evidence="8">
    <location>
        <begin position="219"/>
        <end position="243"/>
    </location>
</feature>
<evidence type="ECO:0000256" key="6">
    <source>
        <dbReference type="ARBA" id="ARBA00022989"/>
    </source>
</evidence>
<protein>
    <submittedName>
        <fullName evidence="9">Alanine or glycine:cation symporter, AGCS family</fullName>
    </submittedName>
</protein>
<evidence type="ECO:0000256" key="2">
    <source>
        <dbReference type="ARBA" id="ARBA00009261"/>
    </source>
</evidence>
<dbReference type="PANTHER" id="PTHR30330:SF14">
    <property type="entry name" value="SODIUM_AMINO ACID (ALANINE) SYMPORTER"/>
    <property type="match status" value="1"/>
</dbReference>
<dbReference type="InterPro" id="IPR001463">
    <property type="entry name" value="Na/Ala_symport"/>
</dbReference>